<evidence type="ECO:0000313" key="1">
    <source>
        <dbReference type="EMBL" id="MBP2169924.1"/>
    </source>
</evidence>
<dbReference type="RefSeq" id="WP_017800617.1">
    <property type="nucleotide sequence ID" value="NZ_JAGGMQ010000001.1"/>
</dbReference>
<reference evidence="2" key="1">
    <citation type="submission" date="2023-07" db="EMBL/GenBank/DDBJ databases">
        <title>Genome mining of underrepresented organisms for secondary metabolites.</title>
        <authorList>
            <person name="D'Agostino P.M."/>
        </authorList>
    </citation>
    <scope>NUCLEOTIDE SEQUENCE [LARGE SCALE GENOMIC DNA]</scope>
    <source>
        <strain evidence="2">WS4403</strain>
    </source>
</reference>
<comment type="caution">
    <text evidence="1">The sequence shown here is derived from an EMBL/GenBank/DDBJ whole genome shotgun (WGS) entry which is preliminary data.</text>
</comment>
<protein>
    <submittedName>
        <fullName evidence="1">Uncharacterized protein</fullName>
    </submittedName>
</protein>
<dbReference type="EMBL" id="JAGGMQ010000001">
    <property type="protein sequence ID" value="MBP2169924.1"/>
    <property type="molecule type" value="Genomic_DNA"/>
</dbReference>
<name>A0ABS4PB99_9GAMM</name>
<accession>A0ABS4PB99</accession>
<proteinExistence type="predicted"/>
<gene>
    <name evidence="1" type="ORF">J2125_003116</name>
</gene>
<organism evidence="1 2">
    <name type="scientific">Winslowiella toletana</name>
    <dbReference type="NCBI Taxonomy" id="92490"/>
    <lineage>
        <taxon>Bacteria</taxon>
        <taxon>Pseudomonadati</taxon>
        <taxon>Pseudomonadota</taxon>
        <taxon>Gammaproteobacteria</taxon>
        <taxon>Enterobacterales</taxon>
        <taxon>Erwiniaceae</taxon>
        <taxon>Winslowiella</taxon>
    </lineage>
</organism>
<keyword evidence="2" id="KW-1185">Reference proteome</keyword>
<sequence length="59" mass="6410">MLFKHDRILSAIRQTVSEQQQAPSAVASGRQGWSANAAGFCIYLRYGARKSAVPIETTA</sequence>
<evidence type="ECO:0000313" key="2">
    <source>
        <dbReference type="Proteomes" id="UP001195624"/>
    </source>
</evidence>
<dbReference type="Proteomes" id="UP001195624">
    <property type="component" value="Unassembled WGS sequence"/>
</dbReference>